<evidence type="ECO:0000256" key="1">
    <source>
        <dbReference type="SAM" id="MobiDB-lite"/>
    </source>
</evidence>
<feature type="region of interest" description="Disordered" evidence="1">
    <location>
        <begin position="171"/>
        <end position="198"/>
    </location>
</feature>
<dbReference type="Proteomes" id="UP001277761">
    <property type="component" value="Unassembled WGS sequence"/>
</dbReference>
<evidence type="ECO:0000313" key="2">
    <source>
        <dbReference type="EMBL" id="MDX8151843.1"/>
    </source>
</evidence>
<dbReference type="EMBL" id="JAXAVX010000004">
    <property type="protein sequence ID" value="MDX8151843.1"/>
    <property type="molecule type" value="Genomic_DNA"/>
</dbReference>
<evidence type="ECO:0000313" key="3">
    <source>
        <dbReference type="Proteomes" id="UP001277761"/>
    </source>
</evidence>
<accession>A0ABU4VJ72</accession>
<proteinExistence type="predicted"/>
<name>A0ABU4VJ72_9ACTN</name>
<protein>
    <submittedName>
        <fullName evidence="2">Uncharacterized protein</fullName>
    </submittedName>
</protein>
<keyword evidence="3" id="KW-1185">Reference proteome</keyword>
<sequence>MGGTATPVEIVRDEGRRYHSLLQRRDGVTIRLLGTGQERIGGPVGELPHDLAHLVVEDALGLAHGLWGTLAAGGMFGHATVVAGRRPPHAAARAQAVVDAAGDHLNEAEVLVRVIADLTREGLPRTAAVARTRAGERYAEPLTGDAVVARAADALLEAAAAWRSLPVGGSLHRTWRHLPEPPRRPAGDRRRTGARRRR</sequence>
<reference evidence="2 3" key="1">
    <citation type="submission" date="2023-11" db="EMBL/GenBank/DDBJ databases">
        <authorList>
            <person name="Xu M."/>
            <person name="Jiang T."/>
        </authorList>
    </citation>
    <scope>NUCLEOTIDE SEQUENCE [LARGE SCALE GENOMIC DNA]</scope>
    <source>
        <strain evidence="2 3">SD</strain>
    </source>
</reference>
<feature type="compositionally biased region" description="Basic and acidic residues" evidence="1">
    <location>
        <begin position="177"/>
        <end position="191"/>
    </location>
</feature>
<comment type="caution">
    <text evidence="2">The sequence shown here is derived from an EMBL/GenBank/DDBJ whole genome shotgun (WGS) entry which is preliminary data.</text>
</comment>
<gene>
    <name evidence="2" type="ORF">SK069_09580</name>
</gene>
<organism evidence="2 3">
    <name type="scientific">Patulibacter brassicae</name>
    <dbReference type="NCBI Taxonomy" id="1705717"/>
    <lineage>
        <taxon>Bacteria</taxon>
        <taxon>Bacillati</taxon>
        <taxon>Actinomycetota</taxon>
        <taxon>Thermoleophilia</taxon>
        <taxon>Solirubrobacterales</taxon>
        <taxon>Patulibacteraceae</taxon>
        <taxon>Patulibacter</taxon>
    </lineage>
</organism>
<dbReference type="RefSeq" id="WP_319953998.1">
    <property type="nucleotide sequence ID" value="NZ_JAXAVX010000004.1"/>
</dbReference>